<evidence type="ECO:0000313" key="1">
    <source>
        <dbReference type="EMBL" id="RLN05312.1"/>
    </source>
</evidence>
<protein>
    <submittedName>
        <fullName evidence="1">Uncharacterized protein</fullName>
    </submittedName>
</protein>
<gene>
    <name evidence="1" type="ORF">C2845_PM13G16610</name>
</gene>
<proteinExistence type="predicted"/>
<dbReference type="AlphaFoldDB" id="A0A3L6RMP1"/>
<keyword evidence="2" id="KW-1185">Reference proteome</keyword>
<sequence length="145" mass="16046">MGRESWARDDYCCSMDRTWHHVYHHQWNSSFIITGRELTAFHEVYTQRIRGDHGGAAAVDISPAFLHSAVEARIRVVLSKVPDNGGCRIELSDGSVEKPGVLMNKFVVAAVFNGPLVLSFEVEQGAGGVIHRFCAFPVKAHCGNH</sequence>
<dbReference type="EMBL" id="PQIB02000008">
    <property type="protein sequence ID" value="RLN05312.1"/>
    <property type="molecule type" value="Genomic_DNA"/>
</dbReference>
<name>A0A3L6RMP1_PANMI</name>
<comment type="caution">
    <text evidence="1">The sequence shown here is derived from an EMBL/GenBank/DDBJ whole genome shotgun (WGS) entry which is preliminary data.</text>
</comment>
<organism evidence="1 2">
    <name type="scientific">Panicum miliaceum</name>
    <name type="common">Proso millet</name>
    <name type="synonym">Broomcorn millet</name>
    <dbReference type="NCBI Taxonomy" id="4540"/>
    <lineage>
        <taxon>Eukaryota</taxon>
        <taxon>Viridiplantae</taxon>
        <taxon>Streptophyta</taxon>
        <taxon>Embryophyta</taxon>
        <taxon>Tracheophyta</taxon>
        <taxon>Spermatophyta</taxon>
        <taxon>Magnoliopsida</taxon>
        <taxon>Liliopsida</taxon>
        <taxon>Poales</taxon>
        <taxon>Poaceae</taxon>
        <taxon>PACMAD clade</taxon>
        <taxon>Panicoideae</taxon>
        <taxon>Panicodae</taxon>
        <taxon>Paniceae</taxon>
        <taxon>Panicinae</taxon>
        <taxon>Panicum</taxon>
        <taxon>Panicum sect. Panicum</taxon>
    </lineage>
</organism>
<reference evidence="2" key="1">
    <citation type="journal article" date="2019" name="Nat. Commun.">
        <title>The genome of broomcorn millet.</title>
        <authorList>
            <person name="Zou C."/>
            <person name="Miki D."/>
            <person name="Li D."/>
            <person name="Tang Q."/>
            <person name="Xiao L."/>
            <person name="Rajput S."/>
            <person name="Deng P."/>
            <person name="Jia W."/>
            <person name="Huang R."/>
            <person name="Zhang M."/>
            <person name="Sun Y."/>
            <person name="Hu J."/>
            <person name="Fu X."/>
            <person name="Schnable P.S."/>
            <person name="Li F."/>
            <person name="Zhang H."/>
            <person name="Feng B."/>
            <person name="Zhu X."/>
            <person name="Liu R."/>
            <person name="Schnable J.C."/>
            <person name="Zhu J.-K."/>
            <person name="Zhang H."/>
        </authorList>
    </citation>
    <scope>NUCLEOTIDE SEQUENCE [LARGE SCALE GENOMIC DNA]</scope>
</reference>
<dbReference type="Proteomes" id="UP000275267">
    <property type="component" value="Unassembled WGS sequence"/>
</dbReference>
<evidence type="ECO:0000313" key="2">
    <source>
        <dbReference type="Proteomes" id="UP000275267"/>
    </source>
</evidence>
<accession>A0A3L6RMP1</accession>